<dbReference type="InterPro" id="IPR011029">
    <property type="entry name" value="DEATH-like_dom_sf"/>
</dbReference>
<keyword evidence="3" id="KW-1185">Reference proteome</keyword>
<dbReference type="OrthoDB" id="6142755at2759"/>
<dbReference type="CTD" id="20239096"/>
<evidence type="ECO:0000313" key="2">
    <source>
        <dbReference type="EMBL" id="ESO92367.1"/>
    </source>
</evidence>
<dbReference type="GO" id="GO:0042981">
    <property type="term" value="P:regulation of apoptotic process"/>
    <property type="evidence" value="ECO:0007669"/>
    <property type="project" value="InterPro"/>
</dbReference>
<gene>
    <name evidence="2" type="ORF">LOTGIDRAFT_162675</name>
</gene>
<organism evidence="2 3">
    <name type="scientific">Lottia gigantea</name>
    <name type="common">Giant owl limpet</name>
    <dbReference type="NCBI Taxonomy" id="225164"/>
    <lineage>
        <taxon>Eukaryota</taxon>
        <taxon>Metazoa</taxon>
        <taxon>Spiralia</taxon>
        <taxon>Lophotrochozoa</taxon>
        <taxon>Mollusca</taxon>
        <taxon>Gastropoda</taxon>
        <taxon>Patellogastropoda</taxon>
        <taxon>Lottioidea</taxon>
        <taxon>Lottiidae</taxon>
        <taxon>Lottia</taxon>
    </lineage>
</organism>
<name>V4A6P2_LOTGI</name>
<feature type="domain" description="DED" evidence="1">
    <location>
        <begin position="9"/>
        <end position="88"/>
    </location>
</feature>
<reference evidence="2 3" key="1">
    <citation type="journal article" date="2013" name="Nature">
        <title>Insights into bilaterian evolution from three spiralian genomes.</title>
        <authorList>
            <person name="Simakov O."/>
            <person name="Marletaz F."/>
            <person name="Cho S.J."/>
            <person name="Edsinger-Gonzales E."/>
            <person name="Havlak P."/>
            <person name="Hellsten U."/>
            <person name="Kuo D.H."/>
            <person name="Larsson T."/>
            <person name="Lv J."/>
            <person name="Arendt D."/>
            <person name="Savage R."/>
            <person name="Osoegawa K."/>
            <person name="de Jong P."/>
            <person name="Grimwood J."/>
            <person name="Chapman J.A."/>
            <person name="Shapiro H."/>
            <person name="Aerts A."/>
            <person name="Otillar R.P."/>
            <person name="Terry A.Y."/>
            <person name="Boore J.L."/>
            <person name="Grigoriev I.V."/>
            <person name="Lindberg D.R."/>
            <person name="Seaver E.C."/>
            <person name="Weisblat D.A."/>
            <person name="Putnam N.H."/>
            <person name="Rokhsar D.S."/>
        </authorList>
    </citation>
    <scope>NUCLEOTIDE SEQUENCE [LARGE SCALE GENOMIC DNA]</scope>
</reference>
<dbReference type="InterPro" id="IPR001875">
    <property type="entry name" value="DED_dom"/>
</dbReference>
<dbReference type="AlphaFoldDB" id="V4A6P2"/>
<dbReference type="PROSITE" id="PS50168">
    <property type="entry name" value="DED"/>
    <property type="match status" value="1"/>
</dbReference>
<dbReference type="Gene3D" id="1.10.533.10">
    <property type="entry name" value="Death Domain, Fas"/>
    <property type="match status" value="1"/>
</dbReference>
<dbReference type="Proteomes" id="UP000030746">
    <property type="component" value="Unassembled WGS sequence"/>
</dbReference>
<dbReference type="SUPFAM" id="SSF47986">
    <property type="entry name" value="DEATH domain"/>
    <property type="match status" value="1"/>
</dbReference>
<sequence>MVEKLKNEKYSNLMMELAVEIEPSEFHILLMGVYTRKLIKRREMEKVSNFSQLISFLTGPVLSPKNVKLLSDLLYRIERKDLKARIDEFARELEFLETQCLHPSQNIHLENDLPAIQQEIDSDNKYDYENELDDDEMIDSQNSCVSMRSLTDEEKRDRELACDF</sequence>
<accession>V4A6P2</accession>
<evidence type="ECO:0000259" key="1">
    <source>
        <dbReference type="PROSITE" id="PS50168"/>
    </source>
</evidence>
<protein>
    <recommendedName>
        <fullName evidence="1">DED domain-containing protein</fullName>
    </recommendedName>
</protein>
<dbReference type="HOGENOM" id="CLU_1620912_0_0_1"/>
<proteinExistence type="predicted"/>
<evidence type="ECO:0000313" key="3">
    <source>
        <dbReference type="Proteomes" id="UP000030746"/>
    </source>
</evidence>
<dbReference type="EMBL" id="KB202094">
    <property type="protein sequence ID" value="ESO92367.1"/>
    <property type="molecule type" value="Genomic_DNA"/>
</dbReference>
<dbReference type="GeneID" id="20239096"/>
<dbReference type="Pfam" id="PF01335">
    <property type="entry name" value="DED"/>
    <property type="match status" value="1"/>
</dbReference>
<dbReference type="RefSeq" id="XP_009056928.1">
    <property type="nucleotide sequence ID" value="XM_009058680.1"/>
</dbReference>
<dbReference type="KEGG" id="lgi:LOTGIDRAFT_162675"/>